<sequence>MPSEIGLERFQKIIERKYNLNFESYWDLHKWSVENFPDFWKEIWNFFDIIVSNPYEKIFRKTGTGILDNEWFCGAKLNMAENFLRIRDNRVAIAYSDEFENKGEITFAEMFEEVKRFASAFRKHGLGEGDRIGGEWFFLINSNKI</sequence>
<dbReference type="Pfam" id="PF16177">
    <property type="entry name" value="ACAS_N"/>
    <property type="match status" value="1"/>
</dbReference>
<protein>
    <submittedName>
        <fullName evidence="2">Acetoacetyl-CoA synthetase</fullName>
    </submittedName>
</protein>
<dbReference type="EMBL" id="BGPR01094964">
    <property type="protein sequence ID" value="GBM36688.1"/>
    <property type="molecule type" value="Genomic_DNA"/>
</dbReference>
<dbReference type="Gene3D" id="3.40.50.12780">
    <property type="entry name" value="N-terminal domain of ligase-like"/>
    <property type="match status" value="1"/>
</dbReference>
<dbReference type="PANTHER" id="PTHR42921:SF1">
    <property type="entry name" value="ACETOACETYL-COA SYNTHETASE"/>
    <property type="match status" value="1"/>
</dbReference>
<name>A0A4Y2F7P6_ARAVE</name>
<dbReference type="SUPFAM" id="SSF56801">
    <property type="entry name" value="Acetyl-CoA synthetase-like"/>
    <property type="match status" value="1"/>
</dbReference>
<dbReference type="OrthoDB" id="10253869at2759"/>
<feature type="domain" description="Acetyl-coenzyme A synthetase N-terminal" evidence="1">
    <location>
        <begin position="25"/>
        <end position="82"/>
    </location>
</feature>
<reference evidence="2 3" key="1">
    <citation type="journal article" date="2019" name="Sci. Rep.">
        <title>Orb-weaving spider Araneus ventricosus genome elucidates the spidroin gene catalogue.</title>
        <authorList>
            <person name="Kono N."/>
            <person name="Nakamura H."/>
            <person name="Ohtoshi R."/>
            <person name="Moran D.A.P."/>
            <person name="Shinohara A."/>
            <person name="Yoshida Y."/>
            <person name="Fujiwara M."/>
            <person name="Mori M."/>
            <person name="Tomita M."/>
            <person name="Arakawa K."/>
        </authorList>
    </citation>
    <scope>NUCLEOTIDE SEQUENCE [LARGE SCALE GENOMIC DNA]</scope>
</reference>
<dbReference type="InterPro" id="IPR032387">
    <property type="entry name" value="ACAS_N"/>
</dbReference>
<evidence type="ECO:0000259" key="1">
    <source>
        <dbReference type="Pfam" id="PF16177"/>
    </source>
</evidence>
<gene>
    <name evidence="2" type="primary">AACS_45</name>
    <name evidence="2" type="ORF">AVEN_253877_1</name>
</gene>
<dbReference type="InterPro" id="IPR042099">
    <property type="entry name" value="ANL_N_sf"/>
</dbReference>
<organism evidence="2 3">
    <name type="scientific">Araneus ventricosus</name>
    <name type="common">Orbweaver spider</name>
    <name type="synonym">Epeira ventricosa</name>
    <dbReference type="NCBI Taxonomy" id="182803"/>
    <lineage>
        <taxon>Eukaryota</taxon>
        <taxon>Metazoa</taxon>
        <taxon>Ecdysozoa</taxon>
        <taxon>Arthropoda</taxon>
        <taxon>Chelicerata</taxon>
        <taxon>Arachnida</taxon>
        <taxon>Araneae</taxon>
        <taxon>Araneomorphae</taxon>
        <taxon>Entelegynae</taxon>
        <taxon>Araneoidea</taxon>
        <taxon>Araneidae</taxon>
        <taxon>Araneus</taxon>
    </lineage>
</organism>
<dbReference type="AlphaFoldDB" id="A0A4Y2F7P6"/>
<dbReference type="Proteomes" id="UP000499080">
    <property type="component" value="Unassembled WGS sequence"/>
</dbReference>
<accession>A0A4Y2F7P6</accession>
<keyword evidence="3" id="KW-1185">Reference proteome</keyword>
<evidence type="ECO:0000313" key="2">
    <source>
        <dbReference type="EMBL" id="GBM36688.1"/>
    </source>
</evidence>
<comment type="caution">
    <text evidence="2">The sequence shown here is derived from an EMBL/GenBank/DDBJ whole genome shotgun (WGS) entry which is preliminary data.</text>
</comment>
<evidence type="ECO:0000313" key="3">
    <source>
        <dbReference type="Proteomes" id="UP000499080"/>
    </source>
</evidence>
<proteinExistence type="predicted"/>
<dbReference type="PANTHER" id="PTHR42921">
    <property type="entry name" value="ACETOACETYL-COA SYNTHETASE"/>
    <property type="match status" value="1"/>
</dbReference>
<dbReference type="GO" id="GO:0030729">
    <property type="term" value="F:acetoacetate-CoA ligase activity"/>
    <property type="evidence" value="ECO:0007669"/>
    <property type="project" value="TreeGrafter"/>
</dbReference>